<evidence type="ECO:0000256" key="2">
    <source>
        <dbReference type="SAM" id="MobiDB-lite"/>
    </source>
</evidence>
<feature type="domain" description="PI31 proteasome regulator C-terminal" evidence="3">
    <location>
        <begin position="185"/>
        <end position="248"/>
    </location>
</feature>
<proteinExistence type="inferred from homology"/>
<dbReference type="EMBL" id="HG316464">
    <property type="protein sequence ID" value="CDF91359.1"/>
    <property type="molecule type" value="Genomic_DNA"/>
</dbReference>
<feature type="compositionally biased region" description="Polar residues" evidence="2">
    <location>
        <begin position="121"/>
        <end position="140"/>
    </location>
</feature>
<reference evidence="5" key="1">
    <citation type="journal article" date="2013" name="Genome Announc.">
        <title>Genome sequence of the food spoilage yeast Zygosaccharomyces bailii CLIB 213(T).</title>
        <authorList>
            <person name="Galeote V."/>
            <person name="Bigey F."/>
            <person name="Devillers H."/>
            <person name="Neuveglise C."/>
            <person name="Dequin S."/>
        </authorList>
    </citation>
    <scope>NUCLEOTIDE SEQUENCE [LARGE SCALE GENOMIC DNA]</scope>
    <source>
        <strain evidence="5">CLIB 213 / ATCC 58445 / CBS 680 / CCRC 21525 / NBRC 1098 / NCYC 1416 / NRRL Y-2227</strain>
    </source>
</reference>
<comment type="similarity">
    <text evidence="1">Belongs to the proteasome inhibitor PI31 family.</text>
</comment>
<evidence type="ECO:0000256" key="1">
    <source>
        <dbReference type="ARBA" id="ARBA00006405"/>
    </source>
</evidence>
<protein>
    <submittedName>
        <fullName evidence="4">ZYBA0S11-01068g1_1</fullName>
    </submittedName>
</protein>
<keyword evidence="5" id="KW-1185">Reference proteome</keyword>
<evidence type="ECO:0000259" key="3">
    <source>
        <dbReference type="Pfam" id="PF08577"/>
    </source>
</evidence>
<dbReference type="Pfam" id="PF08577">
    <property type="entry name" value="PI31_Prot_C"/>
    <property type="match status" value="1"/>
</dbReference>
<dbReference type="InterPro" id="IPR013886">
    <property type="entry name" value="PI31_Prot_C"/>
</dbReference>
<feature type="region of interest" description="Disordered" evidence="2">
    <location>
        <begin position="225"/>
        <end position="263"/>
    </location>
</feature>
<evidence type="ECO:0000313" key="5">
    <source>
        <dbReference type="Proteomes" id="UP000019375"/>
    </source>
</evidence>
<gene>
    <name evidence="4" type="ORF">BN860_01068g</name>
</gene>
<dbReference type="Proteomes" id="UP000019375">
    <property type="component" value="Unassembled WGS sequence"/>
</dbReference>
<accession>A0A8J2XAE8</accession>
<sequence length="263" mass="28516">MSVNSNLALAVHIVATYLEGLGIGNKIVNFNEEASTARASLGDEQGRTVINIVGVEVEPHRVMISLYREEQSLGQAILDYMKDLQMADISFPITTSEFLESRKTVLSNIDSKFRLKAAYAKSSSPGESHSRPIGSSTLGSTAELRRVRSEPNPPQRPADMPGWDDEYQVHEGQRASGLARPLQGYGDSDLFPLGQRNPLMADPSITAPPGGMMLDPMQELARRRETEEAKNRGPGWIPGSKYDDPFGRPGFGGPGGFGPGGFI</sequence>
<dbReference type="OrthoDB" id="68090at2759"/>
<feature type="region of interest" description="Disordered" evidence="2">
    <location>
        <begin position="120"/>
        <end position="165"/>
    </location>
</feature>
<organism evidence="4 5">
    <name type="scientific">Zygosaccharomyces bailii (strain CLIB 213 / ATCC 58445 / CBS 680 / BCRC 21525 / NBRC 1098 / NCYC 1416 / NRRL Y-2227)</name>
    <dbReference type="NCBI Taxonomy" id="1333698"/>
    <lineage>
        <taxon>Eukaryota</taxon>
        <taxon>Fungi</taxon>
        <taxon>Dikarya</taxon>
        <taxon>Ascomycota</taxon>
        <taxon>Saccharomycotina</taxon>
        <taxon>Saccharomycetes</taxon>
        <taxon>Saccharomycetales</taxon>
        <taxon>Saccharomycetaceae</taxon>
        <taxon>Zygosaccharomyces</taxon>
    </lineage>
</organism>
<evidence type="ECO:0000313" key="4">
    <source>
        <dbReference type="EMBL" id="CDF91359.1"/>
    </source>
</evidence>
<dbReference type="AlphaFoldDB" id="A0A8J2XAE8"/>
<feature type="compositionally biased region" description="Gly residues" evidence="2">
    <location>
        <begin position="249"/>
        <end position="263"/>
    </location>
</feature>
<name>A0A8J2XAE8_ZYGB2</name>